<feature type="domain" description="Glutamine amidotransferase type-2" evidence="1">
    <location>
        <begin position="2"/>
        <end position="270"/>
    </location>
</feature>
<sequence length="270" mass="30017">MCRLIGYLGNAILLDELLYKQEHSLYKQSYSPLELKSGVVCGDGVGVGWYDEVGKPFIYRNTIPLWNEPNLEELSNYVQSSCTLGYVRLAGTGESLDISNCQPFRSGKLLFVHNGEISNFQQTLCRPIRKSLSDSTYSLIKGTTDSEHIFALLVEMWQSSPNSTLLSALNATLQKLTELASEHDTSFSANVIVSDGQAVAAIRYAYRTQAPTLYWSCDQLKQPNQVIVASEPLSNNQNWTAFDEQSALFVEAQSLQPTISLLDRFVPIGV</sequence>
<dbReference type="SUPFAM" id="SSF56235">
    <property type="entry name" value="N-terminal nucleophile aminohydrolases (Ntn hydrolases)"/>
    <property type="match status" value="1"/>
</dbReference>
<dbReference type="CDD" id="cd01908">
    <property type="entry name" value="YafJ"/>
    <property type="match status" value="1"/>
</dbReference>
<dbReference type="Pfam" id="PF13522">
    <property type="entry name" value="GATase_6"/>
    <property type="match status" value="1"/>
</dbReference>
<dbReference type="PROSITE" id="PS51278">
    <property type="entry name" value="GATASE_TYPE_2"/>
    <property type="match status" value="1"/>
</dbReference>
<accession>A0ABR9U251</accession>
<dbReference type="InterPro" id="IPR029055">
    <property type="entry name" value="Ntn_hydrolases_N"/>
</dbReference>
<gene>
    <name evidence="2" type="primary">egtC</name>
    <name evidence="2" type="ORF">IQ229_13660</name>
</gene>
<keyword evidence="3" id="KW-1185">Reference proteome</keyword>
<dbReference type="InterPro" id="IPR017932">
    <property type="entry name" value="GATase_2_dom"/>
</dbReference>
<name>A0ABR9U251_9NOSO</name>
<organism evidence="2 3">
    <name type="scientific">Nostoc cf. edaphicum LEGE 07299</name>
    <dbReference type="NCBI Taxonomy" id="2777974"/>
    <lineage>
        <taxon>Bacteria</taxon>
        <taxon>Bacillati</taxon>
        <taxon>Cyanobacteriota</taxon>
        <taxon>Cyanophyceae</taxon>
        <taxon>Nostocales</taxon>
        <taxon>Nostocaceae</taxon>
        <taxon>Nostoc</taxon>
    </lineage>
</organism>
<evidence type="ECO:0000313" key="3">
    <source>
        <dbReference type="Proteomes" id="UP000647836"/>
    </source>
</evidence>
<dbReference type="NCBIfam" id="TIGR03442">
    <property type="entry name" value="ergothioneine biosynthesis protein EgtC"/>
    <property type="match status" value="1"/>
</dbReference>
<dbReference type="Proteomes" id="UP000647836">
    <property type="component" value="Unassembled WGS sequence"/>
</dbReference>
<proteinExistence type="predicted"/>
<comment type="caution">
    <text evidence="2">The sequence shown here is derived from an EMBL/GenBank/DDBJ whole genome shotgun (WGS) entry which is preliminary data.</text>
</comment>
<dbReference type="PANTHER" id="PTHR43187:SF1">
    <property type="entry name" value="GLUTAMINE AMIDOTRANSFERASE DUG3-RELATED"/>
    <property type="match status" value="1"/>
</dbReference>
<dbReference type="InterPro" id="IPR017808">
    <property type="entry name" value="EgtC"/>
</dbReference>
<protein>
    <submittedName>
        <fullName evidence="2">Ergothioneine biosynthesis protein EgtC</fullName>
    </submittedName>
</protein>
<dbReference type="EMBL" id="JADEXF010000409">
    <property type="protein sequence ID" value="MBE9105945.1"/>
    <property type="molecule type" value="Genomic_DNA"/>
</dbReference>
<dbReference type="RefSeq" id="WP_194044517.1">
    <property type="nucleotide sequence ID" value="NZ_JADEXF010000409.1"/>
</dbReference>
<dbReference type="Gene3D" id="3.60.20.10">
    <property type="entry name" value="Glutamine Phosphoribosylpyrophosphate, subunit 1, domain 1"/>
    <property type="match status" value="1"/>
</dbReference>
<evidence type="ECO:0000313" key="2">
    <source>
        <dbReference type="EMBL" id="MBE9105945.1"/>
    </source>
</evidence>
<evidence type="ECO:0000259" key="1">
    <source>
        <dbReference type="PROSITE" id="PS51278"/>
    </source>
</evidence>
<dbReference type="InterPro" id="IPR052373">
    <property type="entry name" value="Gamma-glu_amide_hydrolase"/>
</dbReference>
<reference evidence="2 3" key="1">
    <citation type="submission" date="2020-10" db="EMBL/GenBank/DDBJ databases">
        <authorList>
            <person name="Castelo-Branco R."/>
            <person name="Eusebio N."/>
            <person name="Adriana R."/>
            <person name="Vieira A."/>
            <person name="Brugerolle De Fraissinette N."/>
            <person name="Rezende De Castro R."/>
            <person name="Schneider M.P."/>
            <person name="Vasconcelos V."/>
            <person name="Leao P.N."/>
        </authorList>
    </citation>
    <scope>NUCLEOTIDE SEQUENCE [LARGE SCALE GENOMIC DNA]</scope>
    <source>
        <strain evidence="2 3">LEGE 07299</strain>
    </source>
</reference>
<dbReference type="PANTHER" id="PTHR43187">
    <property type="entry name" value="GLUTAMINE AMIDOTRANSFERASE DUG3-RELATED"/>
    <property type="match status" value="1"/>
</dbReference>